<feature type="region of interest" description="Disordered" evidence="1">
    <location>
        <begin position="1"/>
        <end position="34"/>
    </location>
</feature>
<organism evidence="2">
    <name type="scientific">Oryza brachyantha</name>
    <name type="common">malo sina</name>
    <dbReference type="NCBI Taxonomy" id="4533"/>
    <lineage>
        <taxon>Eukaryota</taxon>
        <taxon>Viridiplantae</taxon>
        <taxon>Streptophyta</taxon>
        <taxon>Embryophyta</taxon>
        <taxon>Tracheophyta</taxon>
        <taxon>Spermatophyta</taxon>
        <taxon>Magnoliopsida</taxon>
        <taxon>Liliopsida</taxon>
        <taxon>Poales</taxon>
        <taxon>Poaceae</taxon>
        <taxon>BOP clade</taxon>
        <taxon>Oryzoideae</taxon>
        <taxon>Oryzeae</taxon>
        <taxon>Oryzinae</taxon>
        <taxon>Oryza</taxon>
    </lineage>
</organism>
<evidence type="ECO:0000313" key="2">
    <source>
        <dbReference type="EnsemblPlants" id="OB0051G10050.1"/>
    </source>
</evidence>
<evidence type="ECO:0000313" key="3">
    <source>
        <dbReference type="Proteomes" id="UP000006038"/>
    </source>
</evidence>
<dbReference type="EnsemblPlants" id="OB0051G10050.1">
    <property type="protein sequence ID" value="OB0051G10050.1"/>
    <property type="gene ID" value="OB0051G10050"/>
</dbReference>
<proteinExistence type="predicted"/>
<keyword evidence="3" id="KW-1185">Reference proteome</keyword>
<sequence length="186" mass="19127">MSLSRSPRRSRRELACCRPPSSPSDGRTDPACGPQISQATARAVLPRSAPDLPQISSPSHLRDRHLLAPHLVFLPELLHGMSTPGAARSRNGSRTLDAAATAPGRTLGVGAATAAPSFGRDSFGYGVRLSAPPCSRAPLSVAAMTIVPTFFIDGSVGGDFTSSIGPHASSQPWFDVAGGDSSSPGS</sequence>
<protein>
    <submittedName>
        <fullName evidence="2">Uncharacterized protein</fullName>
    </submittedName>
</protein>
<name>J3KUG0_ORYBR</name>
<reference evidence="2" key="1">
    <citation type="submission" date="2015-06" db="UniProtKB">
        <authorList>
            <consortium name="EnsemblPlants"/>
        </authorList>
    </citation>
    <scope>IDENTIFICATION</scope>
</reference>
<dbReference type="Proteomes" id="UP000006038">
    <property type="component" value="Unassembled WGS sequence"/>
</dbReference>
<dbReference type="HOGENOM" id="CLU_1458028_0_0_1"/>
<accession>J3KUG0</accession>
<evidence type="ECO:0000256" key="1">
    <source>
        <dbReference type="SAM" id="MobiDB-lite"/>
    </source>
</evidence>
<dbReference type="AlphaFoldDB" id="J3KUG0"/>
<dbReference type="Gramene" id="OB0051G10050.1">
    <property type="protein sequence ID" value="OB0051G10050.1"/>
    <property type="gene ID" value="OB0051G10050"/>
</dbReference>
<feature type="compositionally biased region" description="Basic residues" evidence="1">
    <location>
        <begin position="1"/>
        <end position="11"/>
    </location>
</feature>